<dbReference type="EMBL" id="FOXX01000002">
    <property type="protein sequence ID" value="SFQ33143.1"/>
    <property type="molecule type" value="Genomic_DNA"/>
</dbReference>
<dbReference type="PANTHER" id="PTHR11626:SF2">
    <property type="entry name" value="SQUALENE SYNTHASE"/>
    <property type="match status" value="1"/>
</dbReference>
<dbReference type="InterPro" id="IPR044844">
    <property type="entry name" value="Trans_IPPS_euk-type"/>
</dbReference>
<keyword evidence="2" id="KW-1185">Reference proteome</keyword>
<comment type="caution">
    <text evidence="1">The sequence shown here is derived from an EMBL/GenBank/DDBJ whole genome shotgun (WGS) entry which is preliminary data.</text>
</comment>
<dbReference type="InterPro" id="IPR008949">
    <property type="entry name" value="Isoprenoid_synthase_dom_sf"/>
</dbReference>
<dbReference type="InterPro" id="IPR002060">
    <property type="entry name" value="Squ/phyt_synthse"/>
</dbReference>
<dbReference type="Gene3D" id="1.10.600.10">
    <property type="entry name" value="Farnesyl Diphosphate Synthase"/>
    <property type="match status" value="1"/>
</dbReference>
<dbReference type="GeneID" id="93709695"/>
<proteinExistence type="predicted"/>
<reference evidence="1 2" key="1">
    <citation type="submission" date="2016-10" db="EMBL/GenBank/DDBJ databases">
        <authorList>
            <person name="Varghese N."/>
            <person name="Submissions S."/>
        </authorList>
    </citation>
    <scope>NUCLEOTIDE SEQUENCE [LARGE SCALE GENOMIC DNA]</scope>
    <source>
        <strain evidence="1 2">DSM 13796</strain>
    </source>
</reference>
<name>A0A1I5XMD5_9BACI</name>
<dbReference type="SUPFAM" id="SSF48576">
    <property type="entry name" value="Terpenoid synthases"/>
    <property type="match status" value="1"/>
</dbReference>
<sequence>MSENIRLHKDAIEMLKETSRTFFIPITYLSEGLKEAVGSAYLCMRAIDEIEDHPELEKKAKATLLRSVSSLLREGVSKEELAKLFAPYQNILPEVTLRLADWIEYCPKKVVDQVLDATAIMGEGMADWALKDWEIKSEQDLDDYTYYVAGLVGVMLSDIWKWHSGIETDKDLAIGFGRGLQSVNILRNRSEDLERGGVDFFPEGWEVADMFAYARRNLKLGEEYTKAIKSGPILDFCKIPLALAKATLQALEEGKEKMTRQDVNSVVNRVVE</sequence>
<dbReference type="RefSeq" id="WP_061803435.1">
    <property type="nucleotide sequence ID" value="NZ_FOXX01000002.1"/>
</dbReference>
<gene>
    <name evidence="1" type="ORF">SAMN02745910_00950</name>
</gene>
<protein>
    <submittedName>
        <fullName evidence="1">Farnesyl-diphosphate farnesyltransferase</fullName>
    </submittedName>
</protein>
<evidence type="ECO:0000313" key="1">
    <source>
        <dbReference type="EMBL" id="SFQ33143.1"/>
    </source>
</evidence>
<organism evidence="1 2">
    <name type="scientific">Priestia endophytica DSM 13796</name>
    <dbReference type="NCBI Taxonomy" id="1121089"/>
    <lineage>
        <taxon>Bacteria</taxon>
        <taxon>Bacillati</taxon>
        <taxon>Bacillota</taxon>
        <taxon>Bacilli</taxon>
        <taxon>Bacillales</taxon>
        <taxon>Bacillaceae</taxon>
        <taxon>Priestia</taxon>
    </lineage>
</organism>
<dbReference type="Proteomes" id="UP000182762">
    <property type="component" value="Unassembled WGS sequence"/>
</dbReference>
<evidence type="ECO:0000313" key="2">
    <source>
        <dbReference type="Proteomes" id="UP000182762"/>
    </source>
</evidence>
<accession>A0A1I5XMD5</accession>
<dbReference type="Pfam" id="PF00494">
    <property type="entry name" value="SQS_PSY"/>
    <property type="match status" value="1"/>
</dbReference>
<dbReference type="PANTHER" id="PTHR11626">
    <property type="entry name" value="FARNESYL-DIPHOSPHATE FARNESYLTRANSFERASE"/>
    <property type="match status" value="1"/>
</dbReference>